<sequence>MSSLYQPLQIKTLEVCGLAHALRAMRNPMMSHERASPDADLKLAAKLVRAGDEHAKAIRGVIAYFELQMQIGWMVEWDTYRVGVEVLSTSSTMHTDLKGMKGIELAEAKQANLPNVVYTQTAMASYQALRRIYFQRRHHRHPDWQCFCRWIESLPNFHYLIVPETSEWPINS</sequence>
<reference evidence="1 2" key="1">
    <citation type="submission" date="2020-06" db="EMBL/GenBank/DDBJ databases">
        <title>Whole-genome sequence of Allochromatium humboldtianum DSM 21881, type strain.</title>
        <authorList>
            <person name="Kyndt J.A."/>
            <person name="Meyer T.E."/>
        </authorList>
    </citation>
    <scope>NUCLEOTIDE SEQUENCE [LARGE SCALE GENOMIC DNA]</scope>
    <source>
        <strain evidence="1 2">DSM 21881</strain>
    </source>
</reference>
<gene>
    <name evidence="1" type="ORF">HW932_01630</name>
</gene>
<keyword evidence="2" id="KW-1185">Reference proteome</keyword>
<protein>
    <submittedName>
        <fullName evidence="1">Uncharacterized protein</fullName>
    </submittedName>
</protein>
<accession>A0A850R083</accession>
<proteinExistence type="predicted"/>
<name>A0A850R083_9GAMM</name>
<dbReference type="RefSeq" id="WP_176974752.1">
    <property type="nucleotide sequence ID" value="NZ_JABZEO010000001.1"/>
</dbReference>
<dbReference type="Proteomes" id="UP000592294">
    <property type="component" value="Unassembled WGS sequence"/>
</dbReference>
<dbReference type="EMBL" id="JABZEO010000001">
    <property type="protein sequence ID" value="NVZ07959.1"/>
    <property type="molecule type" value="Genomic_DNA"/>
</dbReference>
<organism evidence="1 2">
    <name type="scientific">Allochromatium humboldtianum</name>
    <dbReference type="NCBI Taxonomy" id="504901"/>
    <lineage>
        <taxon>Bacteria</taxon>
        <taxon>Pseudomonadati</taxon>
        <taxon>Pseudomonadota</taxon>
        <taxon>Gammaproteobacteria</taxon>
        <taxon>Chromatiales</taxon>
        <taxon>Chromatiaceae</taxon>
        <taxon>Allochromatium</taxon>
    </lineage>
</organism>
<evidence type="ECO:0000313" key="2">
    <source>
        <dbReference type="Proteomes" id="UP000592294"/>
    </source>
</evidence>
<comment type="caution">
    <text evidence="1">The sequence shown here is derived from an EMBL/GenBank/DDBJ whole genome shotgun (WGS) entry which is preliminary data.</text>
</comment>
<dbReference type="AlphaFoldDB" id="A0A850R083"/>
<evidence type="ECO:0000313" key="1">
    <source>
        <dbReference type="EMBL" id="NVZ07959.1"/>
    </source>
</evidence>